<keyword evidence="4" id="KW-0732">Signal</keyword>
<keyword evidence="7" id="KW-1185">Reference proteome</keyword>
<comment type="caution">
    <text evidence="6">The sequence shown here is derived from an EMBL/GenBank/DDBJ whole genome shotgun (WGS) entry which is preliminary data.</text>
</comment>
<dbReference type="GO" id="GO:0008252">
    <property type="term" value="F:nucleotidase activity"/>
    <property type="evidence" value="ECO:0007669"/>
    <property type="project" value="InterPro"/>
</dbReference>
<evidence type="ECO:0000313" key="7">
    <source>
        <dbReference type="Proteomes" id="UP001140453"/>
    </source>
</evidence>
<proteinExistence type="inferred from homology"/>
<sequence length="304" mass="31886">MGVRSFLKSASAVVLVVGGAQGVRIIQSNDDGWAEMYLRSLHTAFDDAGYDALVSAPADNESGKSSLDSDPAVRTTACEYDSCAAGAAYGTNASDSSLNWVNSYPATSMRYGIDTFGPEYWGDATLPDLAVTGPNVGSNVGFIQVEFSGTVGAACYAVDQGIPALAFSGITEDRVAWNTVPVPTASLVYADLALNLTNAIVASGAPYLPDDVFLNINMAGVADTCTDASDFKFVLSRINIPTVLSTQDVQTCNNTWLPWEKDVVDAGCYVSVSVGTCSDKTDTDSTNQQVVLDKLSSLLTCLPS</sequence>
<comment type="similarity">
    <text evidence="1">Belongs to the SurE nucleotidase family.</text>
</comment>
<dbReference type="PANTHER" id="PTHR30457:SF0">
    <property type="entry name" value="PHOSPHATASE, PUTATIVE (AFU_ORTHOLOGUE AFUA_4G01070)-RELATED"/>
    <property type="match status" value="1"/>
</dbReference>
<feature type="signal peptide" evidence="4">
    <location>
        <begin position="1"/>
        <end position="22"/>
    </location>
</feature>
<dbReference type="OrthoDB" id="4018688at2759"/>
<evidence type="ECO:0000313" key="6">
    <source>
        <dbReference type="EMBL" id="KAJ4387464.1"/>
    </source>
</evidence>
<name>A0A9W8YM93_9PEZI</name>
<evidence type="ECO:0000256" key="4">
    <source>
        <dbReference type="SAM" id="SignalP"/>
    </source>
</evidence>
<evidence type="ECO:0000256" key="2">
    <source>
        <dbReference type="ARBA" id="ARBA00022723"/>
    </source>
</evidence>
<dbReference type="InterPro" id="IPR030048">
    <property type="entry name" value="SurE"/>
</dbReference>
<protein>
    <recommendedName>
        <fullName evidence="5">Survival protein SurE-like phosphatase/nucleotidase domain-containing protein</fullName>
    </recommendedName>
</protein>
<evidence type="ECO:0000256" key="1">
    <source>
        <dbReference type="ARBA" id="ARBA00011062"/>
    </source>
</evidence>
<accession>A0A9W8YM93</accession>
<feature type="chain" id="PRO_5040962221" description="Survival protein SurE-like phosphatase/nucleotidase domain-containing protein" evidence="4">
    <location>
        <begin position="23"/>
        <end position="304"/>
    </location>
</feature>
<dbReference type="PANTHER" id="PTHR30457">
    <property type="entry name" value="5'-NUCLEOTIDASE SURE"/>
    <property type="match status" value="1"/>
</dbReference>
<gene>
    <name evidence="6" type="ORF">N0V93_008056</name>
</gene>
<dbReference type="EMBL" id="JAPEVB010000005">
    <property type="protein sequence ID" value="KAJ4387464.1"/>
    <property type="molecule type" value="Genomic_DNA"/>
</dbReference>
<keyword evidence="3" id="KW-0378">Hydrolase</keyword>
<feature type="domain" description="Survival protein SurE-like phosphatase/nucleotidase" evidence="5">
    <location>
        <begin position="25"/>
        <end position="221"/>
    </location>
</feature>
<dbReference type="SUPFAM" id="SSF64167">
    <property type="entry name" value="SurE-like"/>
    <property type="match status" value="1"/>
</dbReference>
<dbReference type="Gene3D" id="3.40.1210.10">
    <property type="entry name" value="Survival protein SurE-like phosphatase/nucleotidase"/>
    <property type="match status" value="1"/>
</dbReference>
<dbReference type="InterPro" id="IPR036523">
    <property type="entry name" value="SurE-like_sf"/>
</dbReference>
<reference evidence="6" key="1">
    <citation type="submission" date="2022-10" db="EMBL/GenBank/DDBJ databases">
        <title>Tapping the CABI collections for fungal endophytes: first genome assemblies for Collariella, Neodidymelliopsis, Ascochyta clinopodiicola, Didymella pomorum, Didymosphaeria variabile, Neocosmospora piperis and Neocucurbitaria cava.</title>
        <authorList>
            <person name="Hill R."/>
        </authorList>
    </citation>
    <scope>NUCLEOTIDE SEQUENCE</scope>
    <source>
        <strain evidence="6">IMI 355082</strain>
    </source>
</reference>
<organism evidence="6 7">
    <name type="scientific">Gnomoniopsis smithogilvyi</name>
    <dbReference type="NCBI Taxonomy" id="1191159"/>
    <lineage>
        <taxon>Eukaryota</taxon>
        <taxon>Fungi</taxon>
        <taxon>Dikarya</taxon>
        <taxon>Ascomycota</taxon>
        <taxon>Pezizomycotina</taxon>
        <taxon>Sordariomycetes</taxon>
        <taxon>Sordariomycetidae</taxon>
        <taxon>Diaporthales</taxon>
        <taxon>Gnomoniaceae</taxon>
        <taxon>Gnomoniopsis</taxon>
    </lineage>
</organism>
<dbReference type="InterPro" id="IPR002828">
    <property type="entry name" value="SurE-like_Pase/nucleotidase"/>
</dbReference>
<keyword evidence="2" id="KW-0479">Metal-binding</keyword>
<dbReference type="GO" id="GO:0046872">
    <property type="term" value="F:metal ion binding"/>
    <property type="evidence" value="ECO:0007669"/>
    <property type="project" value="UniProtKB-KW"/>
</dbReference>
<dbReference type="AlphaFoldDB" id="A0A9W8YM93"/>
<evidence type="ECO:0000259" key="5">
    <source>
        <dbReference type="Pfam" id="PF01975"/>
    </source>
</evidence>
<dbReference type="Pfam" id="PF01975">
    <property type="entry name" value="SurE"/>
    <property type="match status" value="1"/>
</dbReference>
<evidence type="ECO:0000256" key="3">
    <source>
        <dbReference type="ARBA" id="ARBA00022801"/>
    </source>
</evidence>
<dbReference type="Proteomes" id="UP001140453">
    <property type="component" value="Unassembled WGS sequence"/>
</dbReference>